<feature type="signal peptide" evidence="3">
    <location>
        <begin position="1"/>
        <end position="32"/>
    </location>
</feature>
<keyword evidence="2" id="KW-0326">Glycosidase</keyword>
<evidence type="ECO:0000256" key="2">
    <source>
        <dbReference type="RuleBase" id="RU361163"/>
    </source>
</evidence>
<keyword evidence="2" id="KW-0119">Carbohydrate metabolism</keyword>
<feature type="chain" id="PRO_5031323726" description="Glycosyl hydrolase family 12" evidence="3">
    <location>
        <begin position="33"/>
        <end position="253"/>
    </location>
</feature>
<dbReference type="Pfam" id="PF01670">
    <property type="entry name" value="Glyco_hydro_12"/>
    <property type="match status" value="1"/>
</dbReference>
<protein>
    <recommendedName>
        <fullName evidence="6">Glycosyl hydrolase family 12</fullName>
    </recommendedName>
</protein>
<dbReference type="RefSeq" id="WP_184868217.1">
    <property type="nucleotide sequence ID" value="NZ_JACHIR010000001.1"/>
</dbReference>
<dbReference type="PANTHER" id="PTHR34002">
    <property type="entry name" value="BLR1656 PROTEIN"/>
    <property type="match status" value="1"/>
</dbReference>
<reference evidence="4 5" key="1">
    <citation type="submission" date="2020-08" db="EMBL/GenBank/DDBJ databases">
        <title>Sequencing the genomes of 1000 actinobacteria strains.</title>
        <authorList>
            <person name="Klenk H.-P."/>
        </authorList>
    </citation>
    <scope>NUCLEOTIDE SEQUENCE [LARGE SCALE GENOMIC DNA]</scope>
    <source>
        <strain evidence="4 5">DSM 43851</strain>
    </source>
</reference>
<accession>A0A7W9KQ11</accession>
<evidence type="ECO:0008006" key="6">
    <source>
        <dbReference type="Google" id="ProtNLM"/>
    </source>
</evidence>
<gene>
    <name evidence="4" type="ORF">BJ998_007787</name>
</gene>
<organism evidence="4 5">
    <name type="scientific">Kutzneria kofuensis</name>
    <dbReference type="NCBI Taxonomy" id="103725"/>
    <lineage>
        <taxon>Bacteria</taxon>
        <taxon>Bacillati</taxon>
        <taxon>Actinomycetota</taxon>
        <taxon>Actinomycetes</taxon>
        <taxon>Pseudonocardiales</taxon>
        <taxon>Pseudonocardiaceae</taxon>
        <taxon>Kutzneria</taxon>
    </lineage>
</organism>
<dbReference type="Gene3D" id="2.60.120.180">
    <property type="match status" value="1"/>
</dbReference>
<dbReference type="GO" id="GO:0000272">
    <property type="term" value="P:polysaccharide catabolic process"/>
    <property type="evidence" value="ECO:0007669"/>
    <property type="project" value="UniProtKB-KW"/>
</dbReference>
<dbReference type="GO" id="GO:0008810">
    <property type="term" value="F:cellulase activity"/>
    <property type="evidence" value="ECO:0007669"/>
    <property type="project" value="InterPro"/>
</dbReference>
<name>A0A7W9KQ11_9PSEU</name>
<dbReference type="InterPro" id="IPR013319">
    <property type="entry name" value="GH11/12"/>
</dbReference>
<proteinExistence type="inferred from homology"/>
<keyword evidence="2" id="KW-0378">Hydrolase</keyword>
<sequence>MLSRLRRTTVILGAAALLAGATTLTTTSAASADTQICDKYGSVRVSGGRYLVQNNEWGDDTTQCLSVRDDGFTITTANHNKPTNGAPASYPSIYAGCHYGNCTSGSGLPKQVANFHSVQSSVAYTVASGQWDASYDIWFDPNPNPSGQNTGAELMIWGNHQGAPQPIGSKIATVWISGASWDVWFGNTGWNVISYVRTSPTTSLNVDIGAFTSDSVSRGKISRSWYLTSIQFGFEPWQGGAGLGVQSFSTSVS</sequence>
<evidence type="ECO:0000256" key="1">
    <source>
        <dbReference type="ARBA" id="ARBA00005519"/>
    </source>
</evidence>
<comment type="similarity">
    <text evidence="1 2">Belongs to the glycosyl hydrolase 12 (cellulase H) family.</text>
</comment>
<evidence type="ECO:0000313" key="5">
    <source>
        <dbReference type="Proteomes" id="UP000585638"/>
    </source>
</evidence>
<dbReference type="AlphaFoldDB" id="A0A7W9KQ11"/>
<dbReference type="InterPro" id="IPR013320">
    <property type="entry name" value="ConA-like_dom_sf"/>
</dbReference>
<comment type="caution">
    <text evidence="4">The sequence shown here is derived from an EMBL/GenBank/DDBJ whole genome shotgun (WGS) entry which is preliminary data.</text>
</comment>
<dbReference type="SUPFAM" id="SSF49899">
    <property type="entry name" value="Concanavalin A-like lectins/glucanases"/>
    <property type="match status" value="1"/>
</dbReference>
<keyword evidence="3" id="KW-0732">Signal</keyword>
<keyword evidence="5" id="KW-1185">Reference proteome</keyword>
<evidence type="ECO:0000313" key="4">
    <source>
        <dbReference type="EMBL" id="MBB5896591.1"/>
    </source>
</evidence>
<dbReference type="PANTHER" id="PTHR34002:SF9">
    <property type="entry name" value="XYLOGLUCAN-SPECIFIC ENDO-BETA-1,4-GLUCANASE A"/>
    <property type="match status" value="1"/>
</dbReference>
<keyword evidence="2" id="KW-0624">Polysaccharide degradation</keyword>
<dbReference type="InterPro" id="IPR002594">
    <property type="entry name" value="GH12"/>
</dbReference>
<dbReference type="Proteomes" id="UP000585638">
    <property type="component" value="Unassembled WGS sequence"/>
</dbReference>
<dbReference type="EMBL" id="JACHIR010000001">
    <property type="protein sequence ID" value="MBB5896591.1"/>
    <property type="molecule type" value="Genomic_DNA"/>
</dbReference>
<evidence type="ECO:0000256" key="3">
    <source>
        <dbReference type="SAM" id="SignalP"/>
    </source>
</evidence>